<comment type="caution">
    <text evidence="1">The sequence shown here is derived from an EMBL/GenBank/DDBJ whole genome shotgun (WGS) entry which is preliminary data.</text>
</comment>
<reference evidence="2" key="1">
    <citation type="submission" date="2017-01" db="EMBL/GenBank/DDBJ databases">
        <title>Comparative genomics of anhydrobiosis in the tardigrade Hypsibius dujardini.</title>
        <authorList>
            <person name="Yoshida Y."/>
            <person name="Koutsovoulos G."/>
            <person name="Laetsch D."/>
            <person name="Stevens L."/>
            <person name="Kumar S."/>
            <person name="Horikawa D."/>
            <person name="Ishino K."/>
            <person name="Komine S."/>
            <person name="Tomita M."/>
            <person name="Blaxter M."/>
            <person name="Arakawa K."/>
        </authorList>
    </citation>
    <scope>NUCLEOTIDE SEQUENCE [LARGE SCALE GENOMIC DNA]</scope>
    <source>
        <strain evidence="2">Z151</strain>
    </source>
</reference>
<dbReference type="EMBL" id="MTYJ01000272">
    <property type="protein sequence ID" value="OWA52522.1"/>
    <property type="molecule type" value="Genomic_DNA"/>
</dbReference>
<protein>
    <submittedName>
        <fullName evidence="1">Uncharacterized protein</fullName>
    </submittedName>
</protein>
<dbReference type="AlphaFoldDB" id="A0A9X6RM52"/>
<proteinExistence type="predicted"/>
<name>A0A9X6RM52_HYPEX</name>
<evidence type="ECO:0000313" key="1">
    <source>
        <dbReference type="EMBL" id="OWA52522.1"/>
    </source>
</evidence>
<dbReference type="Proteomes" id="UP000192578">
    <property type="component" value="Unassembled WGS sequence"/>
</dbReference>
<keyword evidence="2" id="KW-1185">Reference proteome</keyword>
<sequence>MRMSFSAVVNPTHMPTDASKVGRAEWKIPGFDSVVVVVGWGHLFPHRLVINSTLNLGCSRKRKSLSEQGAPTGKSRGCRLGVPSSWTLESAPATHKDLEGTFVPNPSTHLVAVSGKHSRTPWIPLWSAQQTLRLV</sequence>
<evidence type="ECO:0000313" key="2">
    <source>
        <dbReference type="Proteomes" id="UP000192578"/>
    </source>
</evidence>
<accession>A0A9X6RM52</accession>
<gene>
    <name evidence="1" type="ORF">BV898_16974</name>
</gene>
<organism evidence="1 2">
    <name type="scientific">Hypsibius exemplaris</name>
    <name type="common">Freshwater tardigrade</name>
    <dbReference type="NCBI Taxonomy" id="2072580"/>
    <lineage>
        <taxon>Eukaryota</taxon>
        <taxon>Metazoa</taxon>
        <taxon>Ecdysozoa</taxon>
        <taxon>Tardigrada</taxon>
        <taxon>Eutardigrada</taxon>
        <taxon>Parachela</taxon>
        <taxon>Hypsibioidea</taxon>
        <taxon>Hypsibiidae</taxon>
        <taxon>Hypsibius</taxon>
    </lineage>
</organism>